<protein>
    <submittedName>
        <fullName evidence="1">CLUMA_CG008874, isoform A</fullName>
    </submittedName>
</protein>
<organism evidence="1 2">
    <name type="scientific">Clunio marinus</name>
    <dbReference type="NCBI Taxonomy" id="568069"/>
    <lineage>
        <taxon>Eukaryota</taxon>
        <taxon>Metazoa</taxon>
        <taxon>Ecdysozoa</taxon>
        <taxon>Arthropoda</taxon>
        <taxon>Hexapoda</taxon>
        <taxon>Insecta</taxon>
        <taxon>Pterygota</taxon>
        <taxon>Neoptera</taxon>
        <taxon>Endopterygota</taxon>
        <taxon>Diptera</taxon>
        <taxon>Nematocera</taxon>
        <taxon>Chironomoidea</taxon>
        <taxon>Chironomidae</taxon>
        <taxon>Clunio</taxon>
    </lineage>
</organism>
<proteinExistence type="predicted"/>
<evidence type="ECO:0000313" key="1">
    <source>
        <dbReference type="EMBL" id="CRK95179.1"/>
    </source>
</evidence>
<evidence type="ECO:0000313" key="2">
    <source>
        <dbReference type="Proteomes" id="UP000183832"/>
    </source>
</evidence>
<dbReference type="Proteomes" id="UP000183832">
    <property type="component" value="Unassembled WGS sequence"/>
</dbReference>
<sequence length="81" mass="9280">MPLLFLGTSFCFPHSLVFVLKHTAESKGHFYNKIPTKILAPKSNIRNEKKEENENLKLMRNDEKAFVVGIFTPNWSKSALS</sequence>
<dbReference type="EMBL" id="CVRI01000041">
    <property type="protein sequence ID" value="CRK95179.1"/>
    <property type="molecule type" value="Genomic_DNA"/>
</dbReference>
<gene>
    <name evidence="1" type="ORF">CLUMA_CG008874</name>
</gene>
<dbReference type="AlphaFoldDB" id="A0A1J1I4R3"/>
<accession>A0A1J1I4R3</accession>
<name>A0A1J1I4R3_9DIPT</name>
<keyword evidence="2" id="KW-1185">Reference proteome</keyword>
<reference evidence="1 2" key="1">
    <citation type="submission" date="2015-04" db="EMBL/GenBank/DDBJ databases">
        <authorList>
            <person name="Syromyatnikov M.Y."/>
            <person name="Popov V.N."/>
        </authorList>
    </citation>
    <scope>NUCLEOTIDE SEQUENCE [LARGE SCALE GENOMIC DNA]</scope>
</reference>